<dbReference type="GO" id="GO:0006281">
    <property type="term" value="P:DNA repair"/>
    <property type="evidence" value="ECO:0007669"/>
    <property type="project" value="UniProtKB-KW"/>
</dbReference>
<dbReference type="SUPFAM" id="SSF52540">
    <property type="entry name" value="P-loop containing nucleoside triphosphate hydrolases"/>
    <property type="match status" value="2"/>
</dbReference>
<keyword evidence="1" id="KW-0347">Helicase</keyword>
<dbReference type="EMBL" id="MRZV01000013">
    <property type="protein sequence ID" value="PIK62378.1"/>
    <property type="molecule type" value="Genomic_DNA"/>
</dbReference>
<evidence type="ECO:0000256" key="3">
    <source>
        <dbReference type="SAM" id="MobiDB-lite"/>
    </source>
</evidence>
<comment type="similarity">
    <text evidence="1">Belongs to the helicase family.</text>
</comment>
<feature type="coiled-coil region" evidence="2">
    <location>
        <begin position="1383"/>
        <end position="1446"/>
    </location>
</feature>
<keyword evidence="1" id="KW-0227">DNA damage</keyword>
<feature type="domain" description="Helitron helicase-like" evidence="5">
    <location>
        <begin position="340"/>
        <end position="519"/>
    </location>
</feature>
<name>A0A2G8LQ44_STIJA</name>
<dbReference type="GO" id="GO:0005524">
    <property type="term" value="F:ATP binding"/>
    <property type="evidence" value="ECO:0007669"/>
    <property type="project" value="UniProtKB-KW"/>
</dbReference>
<dbReference type="InterPro" id="IPR010285">
    <property type="entry name" value="DNA_helicase_pif1-like_DEAD"/>
</dbReference>
<dbReference type="OrthoDB" id="6379596at2759"/>
<evidence type="ECO:0000259" key="4">
    <source>
        <dbReference type="Pfam" id="PF05970"/>
    </source>
</evidence>
<dbReference type="GO" id="GO:0016887">
    <property type="term" value="F:ATP hydrolysis activity"/>
    <property type="evidence" value="ECO:0007669"/>
    <property type="project" value="RHEA"/>
</dbReference>
<dbReference type="STRING" id="307972.A0A2G8LQ44"/>
<evidence type="ECO:0000313" key="7">
    <source>
        <dbReference type="EMBL" id="PIK62378.1"/>
    </source>
</evidence>
<evidence type="ECO:0000256" key="1">
    <source>
        <dbReference type="RuleBase" id="RU363044"/>
    </source>
</evidence>
<dbReference type="InterPro" id="IPR027417">
    <property type="entry name" value="P-loop_NTPase"/>
</dbReference>
<comment type="catalytic activity">
    <reaction evidence="1">
        <text>ATP + H2O = ADP + phosphate + H(+)</text>
        <dbReference type="Rhea" id="RHEA:13065"/>
        <dbReference type="ChEBI" id="CHEBI:15377"/>
        <dbReference type="ChEBI" id="CHEBI:15378"/>
        <dbReference type="ChEBI" id="CHEBI:30616"/>
        <dbReference type="ChEBI" id="CHEBI:43474"/>
        <dbReference type="ChEBI" id="CHEBI:456216"/>
        <dbReference type="EC" id="5.6.2.3"/>
    </reaction>
</comment>
<organism evidence="7 8">
    <name type="scientific">Stichopus japonicus</name>
    <name type="common">Sea cucumber</name>
    <dbReference type="NCBI Taxonomy" id="307972"/>
    <lineage>
        <taxon>Eukaryota</taxon>
        <taxon>Metazoa</taxon>
        <taxon>Echinodermata</taxon>
        <taxon>Eleutherozoa</taxon>
        <taxon>Echinozoa</taxon>
        <taxon>Holothuroidea</taxon>
        <taxon>Aspidochirotacea</taxon>
        <taxon>Aspidochirotida</taxon>
        <taxon>Stichopodidae</taxon>
        <taxon>Apostichopus</taxon>
    </lineage>
</organism>
<keyword evidence="1" id="KW-0233">DNA recombination</keyword>
<keyword evidence="8" id="KW-1185">Reference proteome</keyword>
<evidence type="ECO:0000259" key="6">
    <source>
        <dbReference type="Pfam" id="PF21530"/>
    </source>
</evidence>
<dbReference type="EC" id="5.6.2.3" evidence="1"/>
<gene>
    <name evidence="7" type="ORF">BSL78_00697</name>
</gene>
<evidence type="ECO:0000313" key="8">
    <source>
        <dbReference type="Proteomes" id="UP000230750"/>
    </source>
</evidence>
<keyword evidence="2" id="KW-0175">Coiled coil</keyword>
<accession>A0A2G8LQ44</accession>
<feature type="domain" description="DNA helicase Pif1-like DEAD-box helicase" evidence="4">
    <location>
        <begin position="926"/>
        <end position="1136"/>
    </location>
</feature>
<dbReference type="Proteomes" id="UP000230750">
    <property type="component" value="Unassembled WGS sequence"/>
</dbReference>
<dbReference type="Pfam" id="PF21530">
    <property type="entry name" value="Pif1_2B_dom"/>
    <property type="match status" value="1"/>
</dbReference>
<dbReference type="Gene3D" id="3.40.50.300">
    <property type="entry name" value="P-loop containing nucleotide triphosphate hydrolases"/>
    <property type="match status" value="1"/>
</dbReference>
<proteinExistence type="inferred from homology"/>
<evidence type="ECO:0000259" key="5">
    <source>
        <dbReference type="Pfam" id="PF14214"/>
    </source>
</evidence>
<feature type="compositionally biased region" description="Basic and acidic residues" evidence="3">
    <location>
        <begin position="21"/>
        <end position="52"/>
    </location>
</feature>
<keyword evidence="1" id="KW-0547">Nucleotide-binding</keyword>
<dbReference type="GO" id="GO:0000723">
    <property type="term" value="P:telomere maintenance"/>
    <property type="evidence" value="ECO:0007669"/>
    <property type="project" value="InterPro"/>
</dbReference>
<dbReference type="InterPro" id="IPR025476">
    <property type="entry name" value="Helitron_helicase-like"/>
</dbReference>
<dbReference type="Pfam" id="PF05970">
    <property type="entry name" value="PIF1"/>
    <property type="match status" value="1"/>
</dbReference>
<reference evidence="7 8" key="1">
    <citation type="journal article" date="2017" name="PLoS Biol.">
        <title>The sea cucumber genome provides insights into morphological evolution and visceral regeneration.</title>
        <authorList>
            <person name="Zhang X."/>
            <person name="Sun L."/>
            <person name="Yuan J."/>
            <person name="Sun Y."/>
            <person name="Gao Y."/>
            <person name="Zhang L."/>
            <person name="Li S."/>
            <person name="Dai H."/>
            <person name="Hamel J.F."/>
            <person name="Liu C."/>
            <person name="Yu Y."/>
            <person name="Liu S."/>
            <person name="Lin W."/>
            <person name="Guo K."/>
            <person name="Jin S."/>
            <person name="Xu P."/>
            <person name="Storey K.B."/>
            <person name="Huan P."/>
            <person name="Zhang T."/>
            <person name="Zhou Y."/>
            <person name="Zhang J."/>
            <person name="Lin C."/>
            <person name="Li X."/>
            <person name="Xing L."/>
            <person name="Huo D."/>
            <person name="Sun M."/>
            <person name="Wang L."/>
            <person name="Mercier A."/>
            <person name="Li F."/>
            <person name="Yang H."/>
            <person name="Xiang J."/>
        </authorList>
    </citation>
    <scope>NUCLEOTIDE SEQUENCE [LARGE SCALE GENOMIC DNA]</scope>
    <source>
        <strain evidence="7">Shaxun</strain>
        <tissue evidence="7">Muscle</tissue>
    </source>
</reference>
<comment type="cofactor">
    <cofactor evidence="1">
        <name>Mg(2+)</name>
        <dbReference type="ChEBI" id="CHEBI:18420"/>
    </cofactor>
</comment>
<evidence type="ECO:0000256" key="2">
    <source>
        <dbReference type="SAM" id="Coils"/>
    </source>
</evidence>
<sequence length="1471" mass="167859">MSRKRSLSRCSNAVHRQKLARLSESEDDHQLRLSDQRARQHHLRAERQPPRERKQHQKLGVITDTDYFNEGDFSPSQCHHELPTLFISGNVCQFCNAHRWKEERKGFCCENGKVKLPSQPALPHQMQEIYRVHRQTLLPNLRSYNNALALASLGCSEQSMPGFSPTFKIQGKVYHRFGSLLPRTGEPPKFAQIYFHDTEHELQNRLHHNSHLHPDILTALQTCLHRVNPYVHSFKSAIEFAANHPEAKLVLNAEKKPTSEHPRSYNLPTGSEVAVIMPGEQGYDTDVIIQTRSGHIHTITSIHRSYDPLHYILLFPHGTDGYTVKIPHAFGSGHISPTQFYKYKLQIRSNTDNSIMKSRRLTQQYATDAFAKAESQRLKWIRNNQSTIRAEKYKGLLDAVNDSDELRAGMRVILPPTFYGSPRWYAEAFQDAMAIVRKFGKPDFFITFTCNQRWPEIKASLFDGEHPSDRPDICVRVFNIKLQSLLHDLVKNHALGKVKAYTAMKEDQKRGLPHCHILLIMHDADKPRTPTYINKIVSAEIPDLVVNPKLHAIVTRNMIHGPCGQVNPNSPCMDTTSCGKVCQKQFPREFIQHTVLANATYPHYRRRSQQHGGRTHLLKVQGQNFTVDNRWIVPYSPFLSLKYNAHINVEVVISVSCVKYLYKYTCKGSDKVMAEEVANKPPPRTTLTAYFELNATNPLARSILYPDICSQYIWKGSRWVKRSRKAAKPHEGHGTGVQWSDMIGRIPVISLSPRQSELYYMRMLLHHKPGATSFADLHKIDGNEEETFAAACMKLGLLEDDTEIDKVMQEAALVKFGPQLREVFATILIWTQPSDPMAFWNRHLNLLTEDLLHQLNVQTPSDHIINQVLFEIQQHVERNGYVMEDMNIPKPDPNFVRDMGPRELCEETNYNIQELEQLLHKNVPLMNTEQLEVYNRTIDSVNNDRGLLIALDAPGGTGKTFVLTTILAKVRTMKKIALATATSGIAATLLPNGRTLHSRCKVPIETLSDTSYCNISKRDTTAEILRRCSLLIVDEVTMANRKVYEAVERTFKDIRENQRTFGGITVIFSGDWRQILPVVRRGSRPEIIDACLKTSPLWQQFTIMNLIINMRVQLSGGDSYADTLLSIGEGRIPVEKELGEHKIRLDTDMLIAEENLNKLCDFVFDSLDKDYDSPHWLCSRGILCPTNQAADDINAIMMDRFPGQPRKYISSDKLINCENHHQYPVEFLNTISTGMPPHILSLKQNCPIMLLRNLDPTNGHCNGTRYVINNMHDHVIEATVAMGVHAGKQIFIPRIPISPSDTTLPFKMQRRQFPVKPSFAMTANKSQGQTSKVGLYLSKDFFSHGQLTNMEFTPTQLITKSLQEIVGICTRTTYQQYKPQEGIQKVMKVISEVEQMIQKKEEQHQLQKENLKAKNRELAKKMHALKQELSESKKELTKVKEDLDSSQTSFQALLADEDNTSFEVGLTGNID</sequence>
<dbReference type="GO" id="GO:0006310">
    <property type="term" value="P:DNA recombination"/>
    <property type="evidence" value="ECO:0007669"/>
    <property type="project" value="UniProtKB-KW"/>
</dbReference>
<dbReference type="PANTHER" id="PTHR10492:SF57">
    <property type="entry name" value="ATP-DEPENDENT DNA HELICASE"/>
    <property type="match status" value="1"/>
</dbReference>
<feature type="domain" description="DNA helicase Pif1-like 2B" evidence="6">
    <location>
        <begin position="1226"/>
        <end position="1270"/>
    </location>
</feature>
<dbReference type="GO" id="GO:0043139">
    <property type="term" value="F:5'-3' DNA helicase activity"/>
    <property type="evidence" value="ECO:0007669"/>
    <property type="project" value="UniProtKB-EC"/>
</dbReference>
<dbReference type="Pfam" id="PF14214">
    <property type="entry name" value="Helitron_like_N"/>
    <property type="match status" value="1"/>
</dbReference>
<protein>
    <recommendedName>
        <fullName evidence="1">ATP-dependent DNA helicase</fullName>
        <ecNumber evidence="1">5.6.2.3</ecNumber>
    </recommendedName>
</protein>
<keyword evidence="1" id="KW-0234">DNA repair</keyword>
<keyword evidence="1" id="KW-0067">ATP-binding</keyword>
<comment type="caution">
    <text evidence="7">The sequence shown here is derived from an EMBL/GenBank/DDBJ whole genome shotgun (WGS) entry which is preliminary data.</text>
</comment>
<keyword evidence="1" id="KW-0378">Hydrolase</keyword>
<feature type="region of interest" description="Disordered" evidence="3">
    <location>
        <begin position="18"/>
        <end position="56"/>
    </location>
</feature>
<dbReference type="InterPro" id="IPR049163">
    <property type="entry name" value="Pif1-like_2B_dom"/>
</dbReference>
<dbReference type="PANTHER" id="PTHR10492">
    <property type="match status" value="1"/>
</dbReference>